<dbReference type="InterPro" id="IPR050173">
    <property type="entry name" value="ABC_transporter_C-like"/>
</dbReference>
<dbReference type="InterPro" id="IPR011527">
    <property type="entry name" value="ABC1_TM_dom"/>
</dbReference>
<dbReference type="SUPFAM" id="SSF90123">
    <property type="entry name" value="ABC transporter transmembrane region"/>
    <property type="match status" value="2"/>
</dbReference>
<dbReference type="InterPro" id="IPR056227">
    <property type="entry name" value="TMD0_ABC"/>
</dbReference>
<feature type="transmembrane region" description="Helical" evidence="12">
    <location>
        <begin position="273"/>
        <end position="293"/>
    </location>
</feature>
<dbReference type="PANTHER" id="PTHR24223:SF399">
    <property type="entry name" value="ABC TRANSPORTER ATNG"/>
    <property type="match status" value="1"/>
</dbReference>
<keyword evidence="16" id="KW-1185">Reference proteome</keyword>
<evidence type="ECO:0000259" key="13">
    <source>
        <dbReference type="PROSITE" id="PS50893"/>
    </source>
</evidence>
<dbReference type="CDD" id="cd18580">
    <property type="entry name" value="ABC_6TM_ABCC_D2"/>
    <property type="match status" value="1"/>
</dbReference>
<dbReference type="GO" id="GO:0016887">
    <property type="term" value="F:ATP hydrolysis activity"/>
    <property type="evidence" value="ECO:0007669"/>
    <property type="project" value="InterPro"/>
</dbReference>
<feature type="transmembrane region" description="Helical" evidence="12">
    <location>
        <begin position="33"/>
        <end position="51"/>
    </location>
</feature>
<dbReference type="InterPro" id="IPR017871">
    <property type="entry name" value="ABC_transporter-like_CS"/>
</dbReference>
<evidence type="ECO:0000256" key="4">
    <source>
        <dbReference type="ARBA" id="ARBA00022475"/>
    </source>
</evidence>
<dbReference type="InterPro" id="IPR044746">
    <property type="entry name" value="ABCC_6TM_D1"/>
</dbReference>
<dbReference type="SUPFAM" id="SSF52540">
    <property type="entry name" value="P-loop containing nucleoside triphosphate hydrolases"/>
    <property type="match status" value="2"/>
</dbReference>
<feature type="transmembrane region" description="Helical" evidence="12">
    <location>
        <begin position="483"/>
        <end position="508"/>
    </location>
</feature>
<accession>A0A6A6U6R2</accession>
<feature type="transmembrane region" description="Helical" evidence="12">
    <location>
        <begin position="1074"/>
        <end position="1105"/>
    </location>
</feature>
<dbReference type="Pfam" id="PF00664">
    <property type="entry name" value="ABC_membrane"/>
    <property type="match status" value="1"/>
</dbReference>
<dbReference type="OrthoDB" id="6500128at2759"/>
<protein>
    <submittedName>
        <fullName evidence="15">P-loop containing nucleoside triphosphate hydrolase protein</fullName>
    </submittedName>
</protein>
<keyword evidence="10" id="KW-0325">Glycoprotein</keyword>
<dbReference type="EMBL" id="MU004238">
    <property type="protein sequence ID" value="KAF2667127.1"/>
    <property type="molecule type" value="Genomic_DNA"/>
</dbReference>
<keyword evidence="15" id="KW-0378">Hydrolase</keyword>
<feature type="compositionally biased region" description="Basic and acidic residues" evidence="11">
    <location>
        <begin position="820"/>
        <end position="829"/>
    </location>
</feature>
<evidence type="ECO:0000256" key="1">
    <source>
        <dbReference type="ARBA" id="ARBA00004651"/>
    </source>
</evidence>
<dbReference type="Gene3D" id="3.40.50.300">
    <property type="entry name" value="P-loop containing nucleotide triphosphate hydrolases"/>
    <property type="match status" value="2"/>
</dbReference>
<dbReference type="PROSITE" id="PS50893">
    <property type="entry name" value="ABC_TRANSPORTER_2"/>
    <property type="match status" value="2"/>
</dbReference>
<comment type="subcellular location">
    <subcellularLocation>
        <location evidence="1">Cell membrane</location>
        <topology evidence="1">Multi-pass membrane protein</topology>
    </subcellularLocation>
</comment>
<feature type="transmembrane region" description="Helical" evidence="12">
    <location>
        <begin position="971"/>
        <end position="994"/>
    </location>
</feature>
<feature type="domain" description="ABC transmembrane type-1" evidence="14">
    <location>
        <begin position="281"/>
        <end position="549"/>
    </location>
</feature>
<feature type="region of interest" description="Disordered" evidence="11">
    <location>
        <begin position="807"/>
        <end position="835"/>
    </location>
</feature>
<feature type="transmembrane region" description="Helical" evidence="12">
    <location>
        <begin position="153"/>
        <end position="173"/>
    </location>
</feature>
<evidence type="ECO:0000256" key="8">
    <source>
        <dbReference type="ARBA" id="ARBA00022989"/>
    </source>
</evidence>
<keyword evidence="9 12" id="KW-0472">Membrane</keyword>
<evidence type="ECO:0000256" key="2">
    <source>
        <dbReference type="ARBA" id="ARBA00009726"/>
    </source>
</evidence>
<proteinExistence type="inferred from homology"/>
<comment type="similarity">
    <text evidence="2">Belongs to the ABC transporter superfamily. ABCC family. Conjugate transporter (TC 3.A.1.208) subfamily.</text>
</comment>
<feature type="transmembrane region" description="Helical" evidence="12">
    <location>
        <begin position="71"/>
        <end position="90"/>
    </location>
</feature>
<dbReference type="Pfam" id="PF24357">
    <property type="entry name" value="TMD0_ABC"/>
    <property type="match status" value="1"/>
</dbReference>
<feature type="transmembrane region" description="Helical" evidence="12">
    <location>
        <begin position="897"/>
        <end position="914"/>
    </location>
</feature>
<feature type="domain" description="ABC transmembrane type-1" evidence="14">
    <location>
        <begin position="866"/>
        <end position="1142"/>
    </location>
</feature>
<evidence type="ECO:0000256" key="3">
    <source>
        <dbReference type="ARBA" id="ARBA00022448"/>
    </source>
</evidence>
<feature type="transmembrane region" description="Helical" evidence="12">
    <location>
        <begin position="403"/>
        <end position="421"/>
    </location>
</feature>
<dbReference type="SMART" id="SM00382">
    <property type="entry name" value="AAA"/>
    <property type="match status" value="2"/>
</dbReference>
<evidence type="ECO:0000256" key="11">
    <source>
        <dbReference type="SAM" id="MobiDB-lite"/>
    </source>
</evidence>
<gene>
    <name evidence="15" type="ORF">BT63DRAFT_330283</name>
</gene>
<dbReference type="FunFam" id="3.40.50.300:FF:002145">
    <property type="entry name" value="ABC transporter (MsbA subfamily)"/>
    <property type="match status" value="1"/>
</dbReference>
<feature type="transmembrane region" description="Helical" evidence="12">
    <location>
        <begin position="865"/>
        <end position="885"/>
    </location>
</feature>
<dbReference type="InterPro" id="IPR027417">
    <property type="entry name" value="P-loop_NTPase"/>
</dbReference>
<dbReference type="InterPro" id="IPR036640">
    <property type="entry name" value="ABC1_TM_sf"/>
</dbReference>
<evidence type="ECO:0000313" key="16">
    <source>
        <dbReference type="Proteomes" id="UP000799302"/>
    </source>
</evidence>
<dbReference type="InterPro" id="IPR044726">
    <property type="entry name" value="ABCC_6TM_D2"/>
</dbReference>
<keyword evidence="8 12" id="KW-1133">Transmembrane helix</keyword>
<name>A0A6A6U6R2_9PEZI</name>
<dbReference type="PANTHER" id="PTHR24223">
    <property type="entry name" value="ATP-BINDING CASSETTE SUB-FAMILY C"/>
    <property type="match status" value="1"/>
</dbReference>
<feature type="transmembrane region" description="Helical" evidence="12">
    <location>
        <begin position="96"/>
        <end position="117"/>
    </location>
</feature>
<dbReference type="Pfam" id="PF00005">
    <property type="entry name" value="ABC_tran"/>
    <property type="match status" value="2"/>
</dbReference>
<evidence type="ECO:0000313" key="15">
    <source>
        <dbReference type="EMBL" id="KAF2667127.1"/>
    </source>
</evidence>
<dbReference type="CDD" id="cd18579">
    <property type="entry name" value="ABC_6TM_ABCC_D1"/>
    <property type="match status" value="1"/>
</dbReference>
<feature type="transmembrane region" description="Helical" evidence="12">
    <location>
        <begin position="523"/>
        <end position="544"/>
    </location>
</feature>
<keyword evidence="5 12" id="KW-0812">Transmembrane</keyword>
<feature type="domain" description="ABC transporter" evidence="13">
    <location>
        <begin position="1177"/>
        <end position="1407"/>
    </location>
</feature>
<evidence type="ECO:0000259" key="14">
    <source>
        <dbReference type="PROSITE" id="PS50929"/>
    </source>
</evidence>
<keyword evidence="3" id="KW-0813">Transport</keyword>
<feature type="transmembrane region" description="Helical" evidence="12">
    <location>
        <begin position="1000"/>
        <end position="1020"/>
    </location>
</feature>
<sequence length="1407" mass="155410">MEIYRKCSLNEDKKFGPVLNCDGIDFTLTFEQSIFALGVSVIFLVFLPLQLRQLVRLEEKTCANFLYKSKIALAAVDLVLQISLLVYWVQNPLTSVSIAASCLGVAAASGLVVLISVEHTRSIRPSTIGTTYLICSILATLVQVKSLHHRFNVPIILHLLFASTLDKTLILVLEQFRKERILKLDRDYSPEESSGILNRLIFLWVVPLFRKGYQTILSQDDMYILDQKLTTEKQRDGIVIWWAKYKTETSYPLVRALFGMLIWEYLGAMPAQMVKITLVYAQTFVMAAAISYLEIPAEQRDPQYAYALIAATALSFFGSMFADIVFRHKLNRVEVMIRGALCSLVYDSALSTKTGDDELAAVTLTSNDIDTIINNIEPIWGIPSSLITASIGIYLLWSRMGPISFAPIVMLIISFFIQRWIGITLSKRRAIWTKAIQKRVGLTTNILRSMKGVKMSGLVDTAANLIQAERIHELSLGTRTRWFIVWMNGFAQLPSAIGPFLVFAGYAIQAKVTGGPPLSTSQAFASLALISILSGPSAMLLYSFPLMLSTKSSFDRITTFLQKDRYEDHRPLIDGNLQQPSDSSNAIEFKEVVLDLKSAFEPTPIDFVLPKGSVTMISGPVGSGKSTLLKALLGEIHPKAGRISISTPYMGYCAQTPWLQNTTVKKNIVGHGDIDEEWYRHILDVCNLKPDISQMPKDDETLLGSRGISVSGGQKHRIALARALYSRCSILILDDLFSSLDRKTQSIIANKLFSSGGHVETHKLTVLFTTHSAALASFSSQMLVLSEGASLAFVGLTKDWLKEKQTHSNLALPEEEPETDDKTDNDTKEPAALPPPVAKVEDLSRQMGDASLWGYYFKSISTSNLVGIVIVLILSNLASAFPQIWLKVATGASPPSTGVFIGVFGLIAIINWNCNWGRLAQILISIAPVSAARLHEVLVKATFNAPMSFFESTDTSLLINRFSQDMSIVELGLPVSIYQLFMAISRCLIDVALLSVGSSFMGITIPFVVVICVYLLKYYLRTSRQMRLLSLEAKSPIYQHLTETLEGLATIRAFGWQAPFNAEAEKRIEVSQRVVYLFMCIQMWLGTVLDLLSSSLAVILVALALCIPSSSDPGLVGIGMTTSMLLANAINRVIQSWAGAETALGAISRTRSFEEETPNENLEDKREPELAWPQGNLTVSQLTVTYDSGTSALKSVDIDIEQGQKVGICGRTGSGKSTFMSVLLRLMDATAGEVKIDNVDINSLSRNSVRERLICLPQDPLLLPGTFEFNLNPEGKIKDREQIEQALRQVQVWKLVEEKGGLDAELQLESLSHGEQQLFALARAILKKQSINGQCILVLDEATSNLDAEMEKIVQNVLEEEFRSCTVIAVAHRLESLRDYDKIVVLDKGIVSRVGPAAEVIAELNSA</sequence>
<dbReference type="GO" id="GO:0005524">
    <property type="term" value="F:ATP binding"/>
    <property type="evidence" value="ECO:0007669"/>
    <property type="project" value="UniProtKB-KW"/>
</dbReference>
<dbReference type="InterPro" id="IPR003439">
    <property type="entry name" value="ABC_transporter-like_ATP-bd"/>
</dbReference>
<dbReference type="GO" id="GO:0005886">
    <property type="term" value="C:plasma membrane"/>
    <property type="evidence" value="ECO:0007669"/>
    <property type="project" value="UniProtKB-SubCell"/>
</dbReference>
<dbReference type="Proteomes" id="UP000799302">
    <property type="component" value="Unassembled WGS sequence"/>
</dbReference>
<dbReference type="InterPro" id="IPR003593">
    <property type="entry name" value="AAA+_ATPase"/>
</dbReference>
<dbReference type="GO" id="GO:0140359">
    <property type="term" value="F:ABC-type transporter activity"/>
    <property type="evidence" value="ECO:0007669"/>
    <property type="project" value="InterPro"/>
</dbReference>
<organism evidence="15 16">
    <name type="scientific">Microthyrium microscopicum</name>
    <dbReference type="NCBI Taxonomy" id="703497"/>
    <lineage>
        <taxon>Eukaryota</taxon>
        <taxon>Fungi</taxon>
        <taxon>Dikarya</taxon>
        <taxon>Ascomycota</taxon>
        <taxon>Pezizomycotina</taxon>
        <taxon>Dothideomycetes</taxon>
        <taxon>Dothideomycetes incertae sedis</taxon>
        <taxon>Microthyriales</taxon>
        <taxon>Microthyriaceae</taxon>
        <taxon>Microthyrium</taxon>
    </lineage>
</organism>
<keyword evidence="7" id="KW-0067">ATP-binding</keyword>
<feature type="transmembrane region" description="Helical" evidence="12">
    <location>
        <begin position="129"/>
        <end position="147"/>
    </location>
</feature>
<evidence type="ECO:0000256" key="5">
    <source>
        <dbReference type="ARBA" id="ARBA00022692"/>
    </source>
</evidence>
<dbReference type="PROSITE" id="PS00211">
    <property type="entry name" value="ABC_TRANSPORTER_1"/>
    <property type="match status" value="1"/>
</dbReference>
<keyword evidence="4" id="KW-1003">Cell membrane</keyword>
<evidence type="ECO:0000256" key="6">
    <source>
        <dbReference type="ARBA" id="ARBA00022741"/>
    </source>
</evidence>
<dbReference type="PROSITE" id="PS50929">
    <property type="entry name" value="ABC_TM1F"/>
    <property type="match status" value="2"/>
</dbReference>
<evidence type="ECO:0000256" key="10">
    <source>
        <dbReference type="ARBA" id="ARBA00023180"/>
    </source>
</evidence>
<evidence type="ECO:0000256" key="7">
    <source>
        <dbReference type="ARBA" id="ARBA00022840"/>
    </source>
</evidence>
<reference evidence="15" key="1">
    <citation type="journal article" date="2020" name="Stud. Mycol.">
        <title>101 Dothideomycetes genomes: a test case for predicting lifestyles and emergence of pathogens.</title>
        <authorList>
            <person name="Haridas S."/>
            <person name="Albert R."/>
            <person name="Binder M."/>
            <person name="Bloem J."/>
            <person name="Labutti K."/>
            <person name="Salamov A."/>
            <person name="Andreopoulos B."/>
            <person name="Baker S."/>
            <person name="Barry K."/>
            <person name="Bills G."/>
            <person name="Bluhm B."/>
            <person name="Cannon C."/>
            <person name="Castanera R."/>
            <person name="Culley D."/>
            <person name="Daum C."/>
            <person name="Ezra D."/>
            <person name="Gonzalez J."/>
            <person name="Henrissat B."/>
            <person name="Kuo A."/>
            <person name="Liang C."/>
            <person name="Lipzen A."/>
            <person name="Lutzoni F."/>
            <person name="Magnuson J."/>
            <person name="Mondo S."/>
            <person name="Nolan M."/>
            <person name="Ohm R."/>
            <person name="Pangilinan J."/>
            <person name="Park H.-J."/>
            <person name="Ramirez L."/>
            <person name="Alfaro M."/>
            <person name="Sun H."/>
            <person name="Tritt A."/>
            <person name="Yoshinaga Y."/>
            <person name="Zwiers L.-H."/>
            <person name="Turgeon B."/>
            <person name="Goodwin S."/>
            <person name="Spatafora J."/>
            <person name="Crous P."/>
            <person name="Grigoriev I."/>
        </authorList>
    </citation>
    <scope>NUCLEOTIDE SEQUENCE</scope>
    <source>
        <strain evidence="15">CBS 115976</strain>
    </source>
</reference>
<evidence type="ECO:0000256" key="9">
    <source>
        <dbReference type="ARBA" id="ARBA00023136"/>
    </source>
</evidence>
<feature type="transmembrane region" description="Helical" evidence="12">
    <location>
        <begin position="305"/>
        <end position="326"/>
    </location>
</feature>
<dbReference type="Gene3D" id="1.20.1560.10">
    <property type="entry name" value="ABC transporter type 1, transmembrane domain"/>
    <property type="match status" value="2"/>
</dbReference>
<keyword evidence="6" id="KW-0547">Nucleotide-binding</keyword>
<feature type="domain" description="ABC transporter" evidence="13">
    <location>
        <begin position="587"/>
        <end position="813"/>
    </location>
</feature>
<evidence type="ECO:0000256" key="12">
    <source>
        <dbReference type="SAM" id="Phobius"/>
    </source>
</evidence>